<gene>
    <name evidence="2" type="ORF">MNY72_11915</name>
</gene>
<evidence type="ECO:0000313" key="2">
    <source>
        <dbReference type="EMBL" id="UNH30045.1"/>
    </source>
</evidence>
<dbReference type="Proteomes" id="UP000829116">
    <property type="component" value="Chromosome"/>
</dbReference>
<organism evidence="2 3">
    <name type="scientific">Moellerella wisconsensis</name>
    <dbReference type="NCBI Taxonomy" id="158849"/>
    <lineage>
        <taxon>Bacteria</taxon>
        <taxon>Pseudomonadati</taxon>
        <taxon>Pseudomonadota</taxon>
        <taxon>Gammaproteobacteria</taxon>
        <taxon>Enterobacterales</taxon>
        <taxon>Morganellaceae</taxon>
        <taxon>Moellerella</taxon>
    </lineage>
</organism>
<dbReference type="Pfam" id="PF18668">
    <property type="entry name" value="Tail_spike_N"/>
    <property type="match status" value="1"/>
</dbReference>
<dbReference type="Gene3D" id="2.10.10.80">
    <property type="match status" value="1"/>
</dbReference>
<feature type="domain" description="Tail spike TSP1/Gp66 N-terminal" evidence="1">
    <location>
        <begin position="30"/>
        <end position="87"/>
    </location>
</feature>
<accession>A0A9Q8Q069</accession>
<protein>
    <recommendedName>
        <fullName evidence="1">Tail spike TSP1/Gp66 N-terminal domain-containing protein</fullName>
    </recommendedName>
</protein>
<reference evidence="2" key="1">
    <citation type="submission" date="2022-03" db="EMBL/GenBank/DDBJ databases">
        <title>ESBL-producing Moellerella wisconsensis and Escherichia marmotae isolated from wild game meat.</title>
        <authorList>
            <person name="Biggel M."/>
        </authorList>
    </citation>
    <scope>NUCLEOTIDE SEQUENCE</scope>
    <source>
        <strain evidence="2">W51</strain>
    </source>
</reference>
<proteinExistence type="predicted"/>
<evidence type="ECO:0000313" key="3">
    <source>
        <dbReference type="Proteomes" id="UP000829116"/>
    </source>
</evidence>
<dbReference type="EMBL" id="CP093245">
    <property type="protein sequence ID" value="UNH30045.1"/>
    <property type="molecule type" value="Genomic_DNA"/>
</dbReference>
<sequence length="608" mass="66413">MEWIFNELVTKFKIESEQALLAAGYAPMGTFQEGAEVISRNGIVLWKSPDGDGDYYRWDGDLPKVVPANSTPSSTGGIGKGAWLSVGGASFKWVADDIQSVVSMQPFSGNSMKITSRGYALFKVRSGTTKYPLINPQISVNTYLELQAENGEITTTGAGATDYDDTFILDQVMKHGKEINATVKIDCKMTMRTPLDEHTYIRLPTDFTIYNANPRVNRISLRPQSGSVRDAALCLESFKGLQGAEPEMCSGTVCTDVYLTMDGTDGGEIKVGHCLIGGMFRTVFTRPYASGFTRHNILICRTWYSTYNGLFGRAGKGSGVTIGKHPDVNQSWDGAVNGIYIDEAWGHTNGQAETWVEDTNEDIGYGVGIYGEMFSVHIGKVIGELNKGSGFQNKMKYGSLKIDSMYLEANTGIDYYCAVTNSAGISWQTPDVFLSQRGKVKVKPDNNTSASLIGFPFSIDSSNTFDFTGVSGSRVRLSKESAYAAKRAIAKTLSENFSVMASTDSSLNTFSVQCRGLNPVQSLEFANNCELVFIPYVTTTSSGSYVFQITRNGADQGTSISKSGPFKAYESVVLTSWSGSYNALYSFKVIQEYNQQCAGMFVLRARHL</sequence>
<dbReference type="AlphaFoldDB" id="A0A9Q8Q069"/>
<evidence type="ECO:0000259" key="1">
    <source>
        <dbReference type="Pfam" id="PF18668"/>
    </source>
</evidence>
<name>A0A9Q8Q069_9GAMM</name>
<dbReference type="InterPro" id="IPR040775">
    <property type="entry name" value="Tail_spike_N"/>
</dbReference>
<dbReference type="RefSeq" id="WP_241541894.1">
    <property type="nucleotide sequence ID" value="NZ_CP093245.1"/>
</dbReference>